<dbReference type="SMART" id="SM00758">
    <property type="entry name" value="PA14"/>
    <property type="match status" value="1"/>
</dbReference>
<dbReference type="PROSITE" id="PS51820">
    <property type="entry name" value="PA14"/>
    <property type="match status" value="1"/>
</dbReference>
<dbReference type="EMBL" id="JAVRFG010000003">
    <property type="protein sequence ID" value="MDT0489463.1"/>
    <property type="molecule type" value="Genomic_DNA"/>
</dbReference>
<reference evidence="4" key="1">
    <citation type="submission" date="2023-07" db="EMBL/GenBank/DDBJ databases">
        <title>30 novel species of actinomycetes from the DSMZ collection.</title>
        <authorList>
            <person name="Nouioui I."/>
        </authorList>
    </citation>
    <scope>NUCLEOTIDE SEQUENCE [LARGE SCALE GENOMIC DNA]</scope>
    <source>
        <strain evidence="4">DSM 40932</strain>
    </source>
</reference>
<dbReference type="InterPro" id="IPR013783">
    <property type="entry name" value="Ig-like_fold"/>
</dbReference>
<dbReference type="Pfam" id="PF07691">
    <property type="entry name" value="PA14"/>
    <property type="match status" value="1"/>
</dbReference>
<dbReference type="CDD" id="cd00063">
    <property type="entry name" value="FN3"/>
    <property type="match status" value="1"/>
</dbReference>
<evidence type="ECO:0000313" key="3">
    <source>
        <dbReference type="EMBL" id="MDT0489463.1"/>
    </source>
</evidence>
<dbReference type="Gene3D" id="2.60.40.10">
    <property type="entry name" value="Immunoglobulins"/>
    <property type="match status" value="2"/>
</dbReference>
<feature type="domain" description="Fibronectin type-III" evidence="1">
    <location>
        <begin position="178"/>
        <end position="271"/>
    </location>
</feature>
<comment type="caution">
    <text evidence="3">The sequence shown here is derived from an EMBL/GenBank/DDBJ whole genome shotgun (WGS) entry which is preliminary data.</text>
</comment>
<evidence type="ECO:0000259" key="2">
    <source>
        <dbReference type="PROSITE" id="PS51820"/>
    </source>
</evidence>
<dbReference type="InterPro" id="IPR037524">
    <property type="entry name" value="PA14/GLEYA"/>
</dbReference>
<name>A0ABU2VVY7_9ACTN</name>
<dbReference type="Pfam" id="PF12245">
    <property type="entry name" value="Big_3_2"/>
    <property type="match status" value="1"/>
</dbReference>
<gene>
    <name evidence="3" type="ORF">RM717_02955</name>
</gene>
<organism evidence="3 4">
    <name type="scientific">Streptomyces stephensoniae</name>
    <dbReference type="NCBI Taxonomy" id="3375367"/>
    <lineage>
        <taxon>Bacteria</taxon>
        <taxon>Bacillati</taxon>
        <taxon>Actinomycetota</taxon>
        <taxon>Actinomycetes</taxon>
        <taxon>Kitasatosporales</taxon>
        <taxon>Streptomycetaceae</taxon>
        <taxon>Streptomyces</taxon>
    </lineage>
</organism>
<dbReference type="RefSeq" id="WP_311595767.1">
    <property type="nucleotide sequence ID" value="NZ_JAVRFG010000003.1"/>
</dbReference>
<dbReference type="InterPro" id="IPR011658">
    <property type="entry name" value="PA14_dom"/>
</dbReference>
<dbReference type="InterPro" id="IPR022038">
    <property type="entry name" value="Ig-like_bact"/>
</dbReference>
<feature type="domain" description="PA14" evidence="2">
    <location>
        <begin position="39"/>
        <end position="181"/>
    </location>
</feature>
<dbReference type="SUPFAM" id="SSF56988">
    <property type="entry name" value="Anthrax protective antigen"/>
    <property type="match status" value="1"/>
</dbReference>
<evidence type="ECO:0000259" key="1">
    <source>
        <dbReference type="PROSITE" id="PS50853"/>
    </source>
</evidence>
<accession>A0ABU2VVY7</accession>
<evidence type="ECO:0000313" key="4">
    <source>
        <dbReference type="Proteomes" id="UP001180556"/>
    </source>
</evidence>
<keyword evidence="4" id="KW-1185">Reference proteome</keyword>
<dbReference type="PROSITE" id="PS50853">
    <property type="entry name" value="FN3"/>
    <property type="match status" value="1"/>
</dbReference>
<proteinExistence type="predicted"/>
<sequence length="478" mass="52189">MHPKSLVATRVGGVGVISAVILGSLLVPVPEAHAAAPGCSANVYKRAFYKNTSFKGKPVKTDCDSAISQSWSGRPVAGVPKDKFGVRWSVTRDFGSGGPFTFSVAATDGVRVYLDGVRKIDLWKNTGNTARKKSVNVTIPSGKHTLRVDYVNWSGAAKVKYTYKPRTSAKYDKRKPLAPVGVKTAYNVKNRKTTVSWSANKEMDLRNYTLYRKPVSSGGWTKVATTTARSYTDPLVNPDDRTPYYYEVRAADKAGNISKGSADAIVRPLPVVSSLTGSFDRKTNKVTLKWPLNKEPHFDHYTVLSNDKVNGSYVWVPLGTTKGSTWTTAPITPDGETRHYRVLVTNDGGTTTHSWHGLDGRADNELWLDVPDGIAPAYAPEVTLRSCATGIQATATDYTPGSLRDFNGFAVERREAGTGAWSVILRQGYDPRPLYATATVCDALPADGRTYEYRARTYDTAGNYSPYSDVASMTLPVR</sequence>
<dbReference type="Proteomes" id="UP001180556">
    <property type="component" value="Unassembled WGS sequence"/>
</dbReference>
<protein>
    <submittedName>
        <fullName evidence="3">PA14 domain-containing protein</fullName>
    </submittedName>
</protein>
<dbReference type="InterPro" id="IPR003961">
    <property type="entry name" value="FN3_dom"/>
</dbReference>